<keyword evidence="2" id="KW-0456">Lyase</keyword>
<name>A0A850PAV6_9PROT</name>
<gene>
    <name evidence="2" type="primary">iolE</name>
    <name evidence="2" type="ORF">HUK82_05775</name>
</gene>
<dbReference type="InterPro" id="IPR050312">
    <property type="entry name" value="IolE/XylAMocC-like"/>
</dbReference>
<protein>
    <submittedName>
        <fullName evidence="2">Myo-inosose-2 dehydratase</fullName>
        <ecNumber evidence="2">4.2.1.44</ecNumber>
    </submittedName>
</protein>
<accession>A0A850PAV6</accession>
<organism evidence="2 3">
    <name type="scientific">Ameyamaea chiangmaiensis</name>
    <dbReference type="NCBI Taxonomy" id="442969"/>
    <lineage>
        <taxon>Bacteria</taxon>
        <taxon>Pseudomonadati</taxon>
        <taxon>Pseudomonadota</taxon>
        <taxon>Alphaproteobacteria</taxon>
        <taxon>Acetobacterales</taxon>
        <taxon>Acetobacteraceae</taxon>
        <taxon>Ameyamaea</taxon>
    </lineage>
</organism>
<dbReference type="NCBIfam" id="TIGR04379">
    <property type="entry name" value="myo_inos_iolE"/>
    <property type="match status" value="1"/>
</dbReference>
<proteinExistence type="predicted"/>
<sequence>MPVKIGANPIIWSNDDMPEIGGATPLDTCLSEARQAGLQGMELGNKFPREPAALKAALAPYSLACVSGWYSSALLERSAEDEARAIDNHVALLSAMGSKVVIVAETSNAIHSRIDVPLSRRPELDAAQWRLFADRLTTLGHVIADRGMALVYHHHMGTVVQSRDDIGRLMDLTGPSVHLLLDSGHALWGGSDPVELATTYRERVRHVHTKDMRPDIRAIADTQDWSFLNAVLGGVFTVPGDGCIDYRPFFRALRGYDGWVVIEAEQDPEKADPLTYVTKGRRYLTQVLTEQEML</sequence>
<evidence type="ECO:0000259" key="1">
    <source>
        <dbReference type="Pfam" id="PF01261"/>
    </source>
</evidence>
<dbReference type="RefSeq" id="WP_176613046.1">
    <property type="nucleotide sequence ID" value="NZ_JABXXR010000026.1"/>
</dbReference>
<dbReference type="Pfam" id="PF01261">
    <property type="entry name" value="AP_endonuc_2"/>
    <property type="match status" value="1"/>
</dbReference>
<dbReference type="PANTHER" id="PTHR12110:SF41">
    <property type="entry name" value="INOSOSE DEHYDRATASE"/>
    <property type="match status" value="1"/>
</dbReference>
<keyword evidence="3" id="KW-1185">Reference proteome</keyword>
<comment type="caution">
    <text evidence="2">The sequence shown here is derived from an EMBL/GenBank/DDBJ whole genome shotgun (WGS) entry which is preliminary data.</text>
</comment>
<dbReference type="SUPFAM" id="SSF51658">
    <property type="entry name" value="Xylose isomerase-like"/>
    <property type="match status" value="1"/>
</dbReference>
<dbReference type="InterPro" id="IPR036237">
    <property type="entry name" value="Xyl_isomerase-like_sf"/>
</dbReference>
<dbReference type="Gene3D" id="3.20.20.150">
    <property type="entry name" value="Divalent-metal-dependent TIM barrel enzymes"/>
    <property type="match status" value="1"/>
</dbReference>
<dbReference type="AlphaFoldDB" id="A0A850PAV6"/>
<evidence type="ECO:0000313" key="3">
    <source>
        <dbReference type="Proteomes" id="UP000585665"/>
    </source>
</evidence>
<dbReference type="PANTHER" id="PTHR12110">
    <property type="entry name" value="HYDROXYPYRUVATE ISOMERASE"/>
    <property type="match status" value="1"/>
</dbReference>
<dbReference type="EMBL" id="JABXXR010000026">
    <property type="protein sequence ID" value="NVN40073.1"/>
    <property type="molecule type" value="Genomic_DNA"/>
</dbReference>
<dbReference type="EC" id="4.2.1.44" evidence="2"/>
<feature type="domain" description="Xylose isomerase-like TIM barrel" evidence="1">
    <location>
        <begin position="31"/>
        <end position="284"/>
    </location>
</feature>
<dbReference type="InterPro" id="IPR013022">
    <property type="entry name" value="Xyl_isomerase-like_TIM-brl"/>
</dbReference>
<dbReference type="Proteomes" id="UP000585665">
    <property type="component" value="Unassembled WGS sequence"/>
</dbReference>
<dbReference type="InterPro" id="IPR030823">
    <property type="entry name" value="IolE/MocC"/>
</dbReference>
<dbReference type="GO" id="GO:0050114">
    <property type="term" value="F:myo-inosose-2 dehydratase activity"/>
    <property type="evidence" value="ECO:0007669"/>
    <property type="project" value="UniProtKB-EC"/>
</dbReference>
<evidence type="ECO:0000313" key="2">
    <source>
        <dbReference type="EMBL" id="NVN40073.1"/>
    </source>
</evidence>
<reference evidence="2 3" key="1">
    <citation type="submission" date="2020-06" db="EMBL/GenBank/DDBJ databases">
        <title>Description of novel acetic acid bacteria.</title>
        <authorList>
            <person name="Sombolestani A."/>
        </authorList>
    </citation>
    <scope>NUCLEOTIDE SEQUENCE [LARGE SCALE GENOMIC DNA]</scope>
    <source>
        <strain evidence="2 3">LMG 27010</strain>
    </source>
</reference>